<evidence type="ECO:0000256" key="2">
    <source>
        <dbReference type="ARBA" id="ARBA00022598"/>
    </source>
</evidence>
<dbReference type="EMBL" id="JAEMNV010000006">
    <property type="protein sequence ID" value="MBJ8340984.1"/>
    <property type="molecule type" value="Genomic_DNA"/>
</dbReference>
<dbReference type="PANTHER" id="PTHR43201">
    <property type="entry name" value="ACYL-COA SYNTHETASE"/>
    <property type="match status" value="1"/>
</dbReference>
<reference evidence="4" key="1">
    <citation type="submission" date="2020-12" db="EMBL/GenBank/DDBJ databases">
        <title>Antrihabitans popcorni sp. nov. and Antrihabitans auranticaus sp. nov., isolated from a larva cave.</title>
        <authorList>
            <person name="Lee S.D."/>
            <person name="Kim I.S."/>
        </authorList>
    </citation>
    <scope>NUCLEOTIDE SEQUENCE</scope>
    <source>
        <strain evidence="4">YC3-6</strain>
    </source>
</reference>
<organism evidence="4 5">
    <name type="scientific">Antrihabitans stalagmiti</name>
    <dbReference type="NCBI Taxonomy" id="2799499"/>
    <lineage>
        <taxon>Bacteria</taxon>
        <taxon>Bacillati</taxon>
        <taxon>Actinomycetota</taxon>
        <taxon>Actinomycetes</taxon>
        <taxon>Mycobacteriales</taxon>
        <taxon>Nocardiaceae</taxon>
        <taxon>Antrihabitans</taxon>
    </lineage>
</organism>
<name>A0A934NTF2_9NOCA</name>
<dbReference type="SUPFAM" id="SSF56801">
    <property type="entry name" value="Acetyl-CoA synthetase-like"/>
    <property type="match status" value="1"/>
</dbReference>
<dbReference type="GO" id="GO:0006631">
    <property type="term" value="P:fatty acid metabolic process"/>
    <property type="evidence" value="ECO:0007669"/>
    <property type="project" value="TreeGrafter"/>
</dbReference>
<proteinExistence type="inferred from homology"/>
<dbReference type="GO" id="GO:0031956">
    <property type="term" value="F:medium-chain fatty acid-CoA ligase activity"/>
    <property type="evidence" value="ECO:0007669"/>
    <property type="project" value="TreeGrafter"/>
</dbReference>
<dbReference type="InterPro" id="IPR042099">
    <property type="entry name" value="ANL_N_sf"/>
</dbReference>
<accession>A0A934NTF2</accession>
<evidence type="ECO:0000259" key="3">
    <source>
        <dbReference type="Pfam" id="PF00501"/>
    </source>
</evidence>
<evidence type="ECO:0000313" key="4">
    <source>
        <dbReference type="EMBL" id="MBJ8340984.1"/>
    </source>
</evidence>
<gene>
    <name evidence="4" type="ORF">JGU71_19030</name>
</gene>
<dbReference type="Gene3D" id="3.40.50.12780">
    <property type="entry name" value="N-terminal domain of ligase-like"/>
    <property type="match status" value="1"/>
</dbReference>
<keyword evidence="5" id="KW-1185">Reference proteome</keyword>
<comment type="caution">
    <text evidence="4">The sequence shown here is derived from an EMBL/GenBank/DDBJ whole genome shotgun (WGS) entry which is preliminary data.</text>
</comment>
<evidence type="ECO:0000313" key="5">
    <source>
        <dbReference type="Proteomes" id="UP000655868"/>
    </source>
</evidence>
<feature type="domain" description="AMP-dependent synthetase/ligase" evidence="3">
    <location>
        <begin position="156"/>
        <end position="364"/>
    </location>
</feature>
<keyword evidence="2 4" id="KW-0436">Ligase</keyword>
<feature type="domain" description="AMP-dependent synthetase/ligase" evidence="3">
    <location>
        <begin position="42"/>
        <end position="138"/>
    </location>
</feature>
<comment type="similarity">
    <text evidence="1">Belongs to the ATP-dependent AMP-binding enzyme family.</text>
</comment>
<dbReference type="InterPro" id="IPR000873">
    <property type="entry name" value="AMP-dep_synth/lig_dom"/>
</dbReference>
<dbReference type="Proteomes" id="UP000655868">
    <property type="component" value="Unassembled WGS sequence"/>
</dbReference>
<dbReference type="PANTHER" id="PTHR43201:SF5">
    <property type="entry name" value="MEDIUM-CHAIN ACYL-COA LIGASE ACSF2, MITOCHONDRIAL"/>
    <property type="match status" value="1"/>
</dbReference>
<protein>
    <submittedName>
        <fullName evidence="4">Long-chain fatty acid--CoA ligase</fullName>
    </submittedName>
</protein>
<dbReference type="RefSeq" id="WP_199705865.1">
    <property type="nucleotide sequence ID" value="NZ_JAEMNV010000006.1"/>
</dbReference>
<sequence>MAPTLVEYPAIQPLSRDDAVTRSGDGLLHYGGLTPSLTEFLDVRAHRYANREAIVEIGGPRMTYRELWTSASRVAGGLQDRGIGVGDRVAIRFPNGVRWVQAFLGALLSGAVPVPVNYAYGPRAAAALLADSAADFVLEDELPTGRAFIDDGACLSEMAVLCYTRGTTGRPRGVELSNENVLSAIESVVHAEGLSRDGIRNLVLLPLAYAMGCVDQLLPTLAVGGTVVVAPSLDPEQFRYTLGAERIDVVTATPADYDGLVSDRGLRASSTSGVRKICCAAGALTDDAAARLRAVFPAARQWSWWGATETSGVGLTLPDELSTKRPGTVGVAFGGTELALWGDETDSGRGELLCRGPNVMRGYWRDPASTARRFTGNWFHTGDVVEIDREGFVRMIARRTDVEVSVEQPIPQAAQHI</sequence>
<dbReference type="Pfam" id="PF00501">
    <property type="entry name" value="AMP-binding"/>
    <property type="match status" value="2"/>
</dbReference>
<evidence type="ECO:0000256" key="1">
    <source>
        <dbReference type="ARBA" id="ARBA00006432"/>
    </source>
</evidence>
<dbReference type="AlphaFoldDB" id="A0A934NTF2"/>